<reference evidence="1 2" key="1">
    <citation type="submission" date="2020-01" db="EMBL/GenBank/DDBJ databases">
        <title>The draft genome sequence of Corallococcus exiguus DSM 14696.</title>
        <authorList>
            <person name="Zhang X."/>
            <person name="Zhu H."/>
        </authorList>
    </citation>
    <scope>NUCLEOTIDE SEQUENCE [LARGE SCALE GENOMIC DNA]</scope>
    <source>
        <strain evidence="1 2">DSM 14696</strain>
    </source>
</reference>
<gene>
    <name evidence="1" type="ORF">GTZ93_09585</name>
</gene>
<dbReference type="EMBL" id="JAAAPK010000002">
    <property type="protein sequence ID" value="NBC40082.1"/>
    <property type="molecule type" value="Genomic_DNA"/>
</dbReference>
<dbReference type="RefSeq" id="WP_139919906.1">
    <property type="nucleotide sequence ID" value="NZ_CBCSLE010000180.1"/>
</dbReference>
<dbReference type="Gene3D" id="3.90.550.20">
    <property type="match status" value="1"/>
</dbReference>
<dbReference type="SUPFAM" id="SSF53448">
    <property type="entry name" value="Nucleotide-diphospho-sugar transferases"/>
    <property type="match status" value="1"/>
</dbReference>
<evidence type="ECO:0000313" key="1">
    <source>
        <dbReference type="EMBL" id="NBC40082.1"/>
    </source>
</evidence>
<dbReference type="InterPro" id="IPR029044">
    <property type="entry name" value="Nucleotide-diphossugar_trans"/>
</dbReference>
<keyword evidence="2" id="KW-1185">Reference proteome</keyword>
<dbReference type="AlphaFoldDB" id="A0A7X5BTE2"/>
<organism evidence="1 2">
    <name type="scientific">Corallococcus exiguus</name>
    <dbReference type="NCBI Taxonomy" id="83462"/>
    <lineage>
        <taxon>Bacteria</taxon>
        <taxon>Pseudomonadati</taxon>
        <taxon>Myxococcota</taxon>
        <taxon>Myxococcia</taxon>
        <taxon>Myxococcales</taxon>
        <taxon>Cystobacterineae</taxon>
        <taxon>Myxococcaceae</taxon>
        <taxon>Corallococcus</taxon>
    </lineage>
</organism>
<dbReference type="Proteomes" id="UP000537825">
    <property type="component" value="Unassembled WGS sequence"/>
</dbReference>
<evidence type="ECO:0000313" key="2">
    <source>
        <dbReference type="Proteomes" id="UP000537825"/>
    </source>
</evidence>
<proteinExistence type="predicted"/>
<sequence>MPRASTTGQVHLHPSQAQEALIISGILGSPMGTTHAIPKNIHRFWTGGPMSPAVVDELISDGIRAKRAGWTCHLWYSDEVERVLDSHLEGAIAKTKGVFIFSKRPQAPQDKRPLRATQRRRLEQAGFRVLAIERLDSGGWLTELASRAGNSALAGIWDDVKYFSDLARLLYLYFVGGIHMDVDISLGDMDLTQQYFHNDPAGQVPLMGSLLRDQRDALIPKLRYLKRIRQQSVLTQEEYDEYREALRAAVTKGVNAAGMLNALIASRGGTTHLKDAIAEYRRRTDGTGDFITGMGLAPILLLGSARAGNLDQALKWTVPPYLVRLDPDTEESNL</sequence>
<accession>A0A7X5BTE2</accession>
<comment type="caution">
    <text evidence="1">The sequence shown here is derived from an EMBL/GenBank/DDBJ whole genome shotgun (WGS) entry which is preliminary data.</text>
</comment>
<name>A0A7X5BTE2_9BACT</name>
<protein>
    <submittedName>
        <fullName evidence="1">Uncharacterized protein</fullName>
    </submittedName>
</protein>